<feature type="region of interest" description="Disordered" evidence="2">
    <location>
        <begin position="283"/>
        <end position="483"/>
    </location>
</feature>
<feature type="compositionally biased region" description="Basic and acidic residues" evidence="2">
    <location>
        <begin position="322"/>
        <end position="337"/>
    </location>
</feature>
<evidence type="ECO:0000313" key="4">
    <source>
        <dbReference type="Proteomes" id="UP000249056"/>
    </source>
</evidence>
<reference evidence="3 4" key="1">
    <citation type="submission" date="2018-06" db="EMBL/GenBank/DDBJ databases">
        <title>Genome Sequence of the Brown Rot Fungal Pathogen Monilinia fructigena.</title>
        <authorList>
            <person name="Landi L."/>
            <person name="De Miccolis Angelini R.M."/>
            <person name="Pollastro S."/>
            <person name="Abate D."/>
            <person name="Faretra F."/>
            <person name="Romanazzi G."/>
        </authorList>
    </citation>
    <scope>NUCLEOTIDE SEQUENCE [LARGE SCALE GENOMIC DNA]</scope>
    <source>
        <strain evidence="3 4">Mfrg269</strain>
    </source>
</reference>
<dbReference type="Proteomes" id="UP000249056">
    <property type="component" value="Unassembled WGS sequence"/>
</dbReference>
<accession>A0A395IS36</accession>
<name>A0A395IS36_9HELO</name>
<evidence type="ECO:0000313" key="3">
    <source>
        <dbReference type="EMBL" id="RAL61159.1"/>
    </source>
</evidence>
<feature type="compositionally biased region" description="Basic and acidic residues" evidence="2">
    <location>
        <begin position="469"/>
        <end position="483"/>
    </location>
</feature>
<keyword evidence="1" id="KW-0175">Coiled coil</keyword>
<dbReference type="AlphaFoldDB" id="A0A395IS36"/>
<feature type="compositionally biased region" description="Basic residues" evidence="2">
    <location>
        <begin position="382"/>
        <end position="394"/>
    </location>
</feature>
<comment type="caution">
    <text evidence="3">The sequence shown here is derived from an EMBL/GenBank/DDBJ whole genome shotgun (WGS) entry which is preliminary data.</text>
</comment>
<gene>
    <name evidence="3" type="ORF">DID88_010498</name>
</gene>
<dbReference type="EMBL" id="QKRW01000034">
    <property type="protein sequence ID" value="RAL61159.1"/>
    <property type="molecule type" value="Genomic_DNA"/>
</dbReference>
<feature type="compositionally biased region" description="Acidic residues" evidence="2">
    <location>
        <begin position="410"/>
        <end position="424"/>
    </location>
</feature>
<feature type="compositionally biased region" description="Basic residues" evidence="2">
    <location>
        <begin position="307"/>
        <end position="321"/>
    </location>
</feature>
<proteinExistence type="predicted"/>
<feature type="compositionally biased region" description="Low complexity" evidence="2">
    <location>
        <begin position="292"/>
        <end position="306"/>
    </location>
</feature>
<feature type="compositionally biased region" description="Low complexity" evidence="2">
    <location>
        <begin position="368"/>
        <end position="381"/>
    </location>
</feature>
<keyword evidence="4" id="KW-1185">Reference proteome</keyword>
<protein>
    <submittedName>
        <fullName evidence="3">Uncharacterized protein</fullName>
    </submittedName>
</protein>
<sequence>MDLVDGPLAQKEAWNNLKGLLAEAREVLKVKMHEWKNKDKERDLAVQSLEILLKESEERGSALAKLLNMAQEHSQSEGTNGGNIAELEEQLSRNEERIRDLLREKDEKKAEADGLESFLRACETHTTQVEEQLSKNEERMRDLHHEKDSHKAEVERLDDLLKADETKTAEFFKTLREEEEGQYREEIERLHEHLLLKEEEDEQYREEIERLHEIHNASEGKVAELLNIALKTSKRLSDLEAEITRWKDVAGESIEETEKLHKKLADLEAEIELLHSENNQLLENQTGRPKHSISPIPTSIIPVSAPKLKKSTKKAPKKKAPKKEPQEAKYNPRKDSTLEPSDEELEEPKVLKPQTKPNISIRREMTRPSSSPSPAPSLTTKLKSKARATKKKVERKGNGSNDPTWKNDGGEEELDEEIPAEEVVPESPVEGIQMVEVEELRRSRRTRNKNPVYTGEIIVEGPGRGQKRKASESGIEGREKKRK</sequence>
<evidence type="ECO:0000256" key="2">
    <source>
        <dbReference type="SAM" id="MobiDB-lite"/>
    </source>
</evidence>
<evidence type="ECO:0000256" key="1">
    <source>
        <dbReference type="SAM" id="Coils"/>
    </source>
</evidence>
<feature type="coiled-coil region" evidence="1">
    <location>
        <begin position="84"/>
        <end position="167"/>
    </location>
</feature>
<organism evidence="3 4">
    <name type="scientific">Monilinia fructigena</name>
    <dbReference type="NCBI Taxonomy" id="38457"/>
    <lineage>
        <taxon>Eukaryota</taxon>
        <taxon>Fungi</taxon>
        <taxon>Dikarya</taxon>
        <taxon>Ascomycota</taxon>
        <taxon>Pezizomycotina</taxon>
        <taxon>Leotiomycetes</taxon>
        <taxon>Helotiales</taxon>
        <taxon>Sclerotiniaceae</taxon>
        <taxon>Monilinia</taxon>
    </lineage>
</organism>
<dbReference type="OrthoDB" id="3552115at2759"/>